<dbReference type="InterPro" id="IPR051563">
    <property type="entry name" value="Glycosyl_Hydrolase_51"/>
</dbReference>
<dbReference type="Pfam" id="PF22848">
    <property type="entry name" value="ASD1_dom"/>
    <property type="match status" value="1"/>
</dbReference>
<keyword evidence="9" id="KW-1185">Reference proteome</keyword>
<dbReference type="Proteomes" id="UP000192276">
    <property type="component" value="Unassembled WGS sequence"/>
</dbReference>
<evidence type="ECO:0000256" key="1">
    <source>
        <dbReference type="ARBA" id="ARBA00001462"/>
    </source>
</evidence>
<proteinExistence type="inferred from homology"/>
<evidence type="ECO:0000313" key="9">
    <source>
        <dbReference type="Proteomes" id="UP000192276"/>
    </source>
</evidence>
<dbReference type="SUPFAM" id="SSF51445">
    <property type="entry name" value="(Trans)glycosidases"/>
    <property type="match status" value="1"/>
</dbReference>
<dbReference type="GO" id="GO:0046556">
    <property type="term" value="F:alpha-L-arabinofuranosidase activity"/>
    <property type="evidence" value="ECO:0007669"/>
    <property type="project" value="UniProtKB-EC"/>
</dbReference>
<dbReference type="STRING" id="550983.A4R26_13830"/>
<dbReference type="EC" id="3.2.1.55" evidence="3"/>
<dbReference type="Gene3D" id="2.60.40.1180">
    <property type="entry name" value="Golgi alpha-mannosidase II"/>
    <property type="match status" value="1"/>
</dbReference>
<comment type="catalytic activity">
    <reaction evidence="1">
        <text>Hydrolysis of terminal non-reducing alpha-L-arabinofuranoside residues in alpha-L-arabinosides.</text>
        <dbReference type="EC" id="3.2.1.55"/>
    </reaction>
</comment>
<dbReference type="InterPro" id="IPR010720">
    <property type="entry name" value="Alpha-L-AF_C"/>
</dbReference>
<dbReference type="EMBL" id="LWBP01000056">
    <property type="protein sequence ID" value="OQP66167.1"/>
    <property type="molecule type" value="Genomic_DNA"/>
</dbReference>
<name>A0A1V9G6F8_9BACT</name>
<reference evidence="9" key="1">
    <citation type="submission" date="2016-04" db="EMBL/GenBank/DDBJ databases">
        <authorList>
            <person name="Chen L."/>
            <person name="Zhuang W."/>
            <person name="Wang G."/>
        </authorList>
    </citation>
    <scope>NUCLEOTIDE SEQUENCE [LARGE SCALE GENOMIC DNA]</scope>
    <source>
        <strain evidence="9">208</strain>
    </source>
</reference>
<dbReference type="RefSeq" id="WP_081162783.1">
    <property type="nucleotide sequence ID" value="NZ_LWBP01000056.1"/>
</dbReference>
<gene>
    <name evidence="8" type="ORF">A4R26_13830</name>
</gene>
<keyword evidence="6" id="KW-0325">Glycoprotein</keyword>
<comment type="similarity">
    <text evidence="2">Belongs to the glycosyl hydrolase 51 family.</text>
</comment>
<protein>
    <recommendedName>
        <fullName evidence="3">non-reducing end alpha-L-arabinofuranosidase</fullName>
        <ecNumber evidence="3">3.2.1.55</ecNumber>
    </recommendedName>
</protein>
<dbReference type="SUPFAM" id="SSF51011">
    <property type="entry name" value="Glycosyl hydrolase domain"/>
    <property type="match status" value="1"/>
</dbReference>
<accession>A0A1V9G6F8</accession>
<dbReference type="SMART" id="SM00813">
    <property type="entry name" value="Alpha-L-AF_C"/>
    <property type="match status" value="1"/>
</dbReference>
<dbReference type="PANTHER" id="PTHR31776:SF0">
    <property type="entry name" value="ALPHA-L-ARABINOFURANOSIDASE 1"/>
    <property type="match status" value="1"/>
</dbReference>
<evidence type="ECO:0000256" key="3">
    <source>
        <dbReference type="ARBA" id="ARBA00012670"/>
    </source>
</evidence>
<feature type="domain" description="Alpha-L-arabinofuranosidase C-terminal" evidence="7">
    <location>
        <begin position="463"/>
        <end position="649"/>
    </location>
</feature>
<dbReference type="InterPro" id="IPR055235">
    <property type="entry name" value="ASD1_cat"/>
</dbReference>
<dbReference type="AlphaFoldDB" id="A0A1V9G6F8"/>
<dbReference type="InterPro" id="IPR013780">
    <property type="entry name" value="Glyco_hydro_b"/>
</dbReference>
<dbReference type="OrthoDB" id="9758333at2"/>
<dbReference type="InterPro" id="IPR017853">
    <property type="entry name" value="GH"/>
</dbReference>
<keyword evidence="5" id="KW-0378">Hydrolase</keyword>
<organism evidence="8 9">
    <name type="scientific">Niastella populi</name>
    <dbReference type="NCBI Taxonomy" id="550983"/>
    <lineage>
        <taxon>Bacteria</taxon>
        <taxon>Pseudomonadati</taxon>
        <taxon>Bacteroidota</taxon>
        <taxon>Chitinophagia</taxon>
        <taxon>Chitinophagales</taxon>
        <taxon>Chitinophagaceae</taxon>
        <taxon>Niastella</taxon>
    </lineage>
</organism>
<dbReference type="PANTHER" id="PTHR31776">
    <property type="entry name" value="ALPHA-L-ARABINOFURANOSIDASE 1"/>
    <property type="match status" value="1"/>
</dbReference>
<keyword evidence="4" id="KW-0732">Signal</keyword>
<evidence type="ECO:0000313" key="8">
    <source>
        <dbReference type="EMBL" id="OQP66167.1"/>
    </source>
</evidence>
<evidence type="ECO:0000259" key="7">
    <source>
        <dbReference type="SMART" id="SM00813"/>
    </source>
</evidence>
<evidence type="ECO:0000256" key="2">
    <source>
        <dbReference type="ARBA" id="ARBA00007186"/>
    </source>
</evidence>
<dbReference type="GO" id="GO:0046373">
    <property type="term" value="P:L-arabinose metabolic process"/>
    <property type="evidence" value="ECO:0007669"/>
    <property type="project" value="InterPro"/>
</dbReference>
<evidence type="ECO:0000256" key="4">
    <source>
        <dbReference type="ARBA" id="ARBA00022729"/>
    </source>
</evidence>
<evidence type="ECO:0000256" key="5">
    <source>
        <dbReference type="ARBA" id="ARBA00022801"/>
    </source>
</evidence>
<comment type="caution">
    <text evidence="8">The sequence shown here is derived from an EMBL/GenBank/DDBJ whole genome shotgun (WGS) entry which is preliminary data.</text>
</comment>
<sequence length="658" mass="74026">MKQRIAFLLMAITIFGKQTFSQQNHTLIVKANQPGAAIQPTMWGVFFEDINLGADGGIYAELVKNRSFEFFKPMMGWAVNRKKFVEGEMLVINRSEENTRNPRFLRVTMNNVSKGDLGLTNEGFRGMGIKKGVRYDFSIMYRQPQAHTKLHIELIDSSKNVIGDTVLSLTASGDNWHKAAVSFHARETVMKGKMNIWFEGNGAVDLDMISLFPGDTWKNRPGGMRADMIQLLADMKPGFLRFPGGCIVEGFDLSNRYRWKNTVGPIEERQLIMNRWNIEFPHRAAPDYFQTFGLGFFEYFQLAEDIGAEPLPILNCGMACQFNSAEVVPMQALDPYIQDALDLIEFANGDVNTKWGKVRAEMGHPAPFNLKMMGIGNENWGPQYIERLKAFQTAIKEKYPSIKLICSSGTDPNGERFDYLNGELRRMNADFIDEHYYRKPEFFFQNARRYDNYPRNGSKIFGGEYASHVDKTAGGNRNTWLAAISEAAFMTGLERNADVVQMASYAPLFAHIDGWQWAPDLIWVNNLQSYGTPDYHVQKLFSLNKGSKVVPITLNNDVVAGQDSLYASACIDAATNELIIKVVNASDKPQVNTLQLDGVKRIAATGKLTVMQSELTALNTFDSPTNVAPVESTIAIKGKKIQLNNSPYSFSVLRVKLE</sequence>
<dbReference type="Pfam" id="PF06964">
    <property type="entry name" value="Alpha-L-AF_C"/>
    <property type="match status" value="1"/>
</dbReference>
<dbReference type="Gene3D" id="3.20.20.80">
    <property type="entry name" value="Glycosidases"/>
    <property type="match status" value="1"/>
</dbReference>
<evidence type="ECO:0000256" key="6">
    <source>
        <dbReference type="ARBA" id="ARBA00023180"/>
    </source>
</evidence>